<accession>A0A6A5ZN86</accession>
<feature type="region of interest" description="Disordered" evidence="1">
    <location>
        <begin position="146"/>
        <end position="185"/>
    </location>
</feature>
<reference evidence="2" key="1">
    <citation type="journal article" date="2020" name="Stud. Mycol.">
        <title>101 Dothideomycetes genomes: a test case for predicting lifestyles and emergence of pathogens.</title>
        <authorList>
            <person name="Haridas S."/>
            <person name="Albert R."/>
            <person name="Binder M."/>
            <person name="Bloem J."/>
            <person name="Labutti K."/>
            <person name="Salamov A."/>
            <person name="Andreopoulos B."/>
            <person name="Baker S."/>
            <person name="Barry K."/>
            <person name="Bills G."/>
            <person name="Bluhm B."/>
            <person name="Cannon C."/>
            <person name="Castanera R."/>
            <person name="Culley D."/>
            <person name="Daum C."/>
            <person name="Ezra D."/>
            <person name="Gonzalez J."/>
            <person name="Henrissat B."/>
            <person name="Kuo A."/>
            <person name="Liang C."/>
            <person name="Lipzen A."/>
            <person name="Lutzoni F."/>
            <person name="Magnuson J."/>
            <person name="Mondo S."/>
            <person name="Nolan M."/>
            <person name="Ohm R."/>
            <person name="Pangilinan J."/>
            <person name="Park H.-J."/>
            <person name="Ramirez L."/>
            <person name="Alfaro M."/>
            <person name="Sun H."/>
            <person name="Tritt A."/>
            <person name="Yoshinaga Y."/>
            <person name="Zwiers L.-H."/>
            <person name="Turgeon B."/>
            <person name="Goodwin S."/>
            <person name="Spatafora J."/>
            <person name="Crous P."/>
            <person name="Grigoriev I."/>
        </authorList>
    </citation>
    <scope>NUCLEOTIDE SEQUENCE</scope>
    <source>
        <strain evidence="2">CBS 627.86</strain>
    </source>
</reference>
<proteinExistence type="predicted"/>
<feature type="compositionally biased region" description="Basic residues" evidence="1">
    <location>
        <begin position="149"/>
        <end position="161"/>
    </location>
</feature>
<keyword evidence="3" id="KW-1185">Reference proteome</keyword>
<gene>
    <name evidence="2" type="ORF">BDV96DRAFT_595869</name>
</gene>
<feature type="compositionally biased region" description="Basic and acidic residues" evidence="1">
    <location>
        <begin position="176"/>
        <end position="185"/>
    </location>
</feature>
<evidence type="ECO:0000256" key="1">
    <source>
        <dbReference type="SAM" id="MobiDB-lite"/>
    </source>
</evidence>
<dbReference type="OrthoDB" id="3764174at2759"/>
<dbReference type="AlphaFoldDB" id="A0A6A5ZN86"/>
<evidence type="ECO:0000313" key="3">
    <source>
        <dbReference type="Proteomes" id="UP000799770"/>
    </source>
</evidence>
<sequence>MSSRPKPPENVYRPCTEDSCYHDLRCGHRVQSPYPEFCGDNCDNSVDGPAYFCPECIERDVRAACELENISLDVSAQCDDSDEMMEDAGPSRQERADQTAEKIIKEMLEKGNYRRCRVVPKMVDPEMQMFERIAEDNGMSLLEMEPEKPRKRPGRGTRMSRVKTEAVSGAGGGEELVERPERSTYRDAPYKVSGCAKQTAGGTFRANEYAQKPTMKKSADLLGVTEAAANMEPNVVGEDEASRAVHKVLEKLSFAPSESIFQKSPLHSVVGVVIIVLMRVHTPKRSHGRRATLRIVSRKACKIIQPVRIQIYKEFAASGFLPMCSDQFARGFL</sequence>
<dbReference type="EMBL" id="ML977314">
    <property type="protein sequence ID" value="KAF2120317.1"/>
    <property type="molecule type" value="Genomic_DNA"/>
</dbReference>
<name>A0A6A5ZN86_9PLEO</name>
<dbReference type="Proteomes" id="UP000799770">
    <property type="component" value="Unassembled WGS sequence"/>
</dbReference>
<organism evidence="2 3">
    <name type="scientific">Lophiotrema nucula</name>
    <dbReference type="NCBI Taxonomy" id="690887"/>
    <lineage>
        <taxon>Eukaryota</taxon>
        <taxon>Fungi</taxon>
        <taxon>Dikarya</taxon>
        <taxon>Ascomycota</taxon>
        <taxon>Pezizomycotina</taxon>
        <taxon>Dothideomycetes</taxon>
        <taxon>Pleosporomycetidae</taxon>
        <taxon>Pleosporales</taxon>
        <taxon>Lophiotremataceae</taxon>
        <taxon>Lophiotrema</taxon>
    </lineage>
</organism>
<protein>
    <submittedName>
        <fullName evidence="2">Uncharacterized protein</fullName>
    </submittedName>
</protein>
<evidence type="ECO:0000313" key="2">
    <source>
        <dbReference type="EMBL" id="KAF2120317.1"/>
    </source>
</evidence>